<dbReference type="Gene3D" id="1.20.1740.10">
    <property type="entry name" value="Amino acid/polyamine transporter I"/>
    <property type="match status" value="1"/>
</dbReference>
<keyword evidence="3 6" id="KW-0812">Transmembrane</keyword>
<dbReference type="InterPro" id="IPR002293">
    <property type="entry name" value="AA/rel_permease1"/>
</dbReference>
<dbReference type="Pfam" id="PF13520">
    <property type="entry name" value="AA_permease_2"/>
    <property type="match status" value="1"/>
</dbReference>
<evidence type="ECO:0000256" key="4">
    <source>
        <dbReference type="ARBA" id="ARBA00022989"/>
    </source>
</evidence>
<dbReference type="InterPro" id="IPR004757">
    <property type="entry name" value="EtNH_permease"/>
</dbReference>
<evidence type="ECO:0000256" key="6">
    <source>
        <dbReference type="SAM" id="Phobius"/>
    </source>
</evidence>
<organism evidence="7 8">
    <name type="scientific">Emticicia aquatica</name>
    <dbReference type="NCBI Taxonomy" id="1681835"/>
    <lineage>
        <taxon>Bacteria</taxon>
        <taxon>Pseudomonadati</taxon>
        <taxon>Bacteroidota</taxon>
        <taxon>Cytophagia</taxon>
        <taxon>Cytophagales</taxon>
        <taxon>Leadbetterellaceae</taxon>
        <taxon>Emticicia</taxon>
    </lineage>
</organism>
<gene>
    <name evidence="7" type="primary">yhdG_2</name>
    <name evidence="7" type="ORF">EMA8858_02677</name>
</gene>
<evidence type="ECO:0000256" key="2">
    <source>
        <dbReference type="ARBA" id="ARBA00022475"/>
    </source>
</evidence>
<evidence type="ECO:0000313" key="8">
    <source>
        <dbReference type="Proteomes" id="UP000837932"/>
    </source>
</evidence>
<feature type="transmembrane region" description="Helical" evidence="6">
    <location>
        <begin position="383"/>
        <end position="407"/>
    </location>
</feature>
<feature type="transmembrane region" description="Helical" evidence="6">
    <location>
        <begin position="324"/>
        <end position="342"/>
    </location>
</feature>
<feature type="transmembrane region" description="Helical" evidence="6">
    <location>
        <begin position="43"/>
        <end position="67"/>
    </location>
</feature>
<accession>A0ABM9ASP0</accession>
<feature type="transmembrane region" description="Helical" evidence="6">
    <location>
        <begin position="21"/>
        <end position="37"/>
    </location>
</feature>
<feature type="transmembrane region" description="Helical" evidence="6">
    <location>
        <begin position="87"/>
        <end position="106"/>
    </location>
</feature>
<feature type="transmembrane region" description="Helical" evidence="6">
    <location>
        <begin position="413"/>
        <end position="434"/>
    </location>
</feature>
<evidence type="ECO:0000256" key="3">
    <source>
        <dbReference type="ARBA" id="ARBA00022692"/>
    </source>
</evidence>
<comment type="caution">
    <text evidence="7">The sequence shown here is derived from an EMBL/GenBank/DDBJ whole genome shotgun (WGS) entry which is preliminary data.</text>
</comment>
<dbReference type="PIRSF" id="PIRSF006060">
    <property type="entry name" value="AA_transporter"/>
    <property type="match status" value="1"/>
</dbReference>
<keyword evidence="2" id="KW-1003">Cell membrane</keyword>
<protein>
    <submittedName>
        <fullName evidence="7">Amino acid permease YhdG</fullName>
    </submittedName>
</protein>
<dbReference type="PANTHER" id="PTHR42770">
    <property type="entry name" value="AMINO ACID TRANSPORTER-RELATED"/>
    <property type="match status" value="1"/>
</dbReference>
<dbReference type="NCBIfam" id="TIGR00908">
    <property type="entry name" value="2A0305"/>
    <property type="match status" value="1"/>
</dbReference>
<sequence>MTKPPDSNKIGLKRVLGTSQLWAIAVGMVISGEYFGWNYGWAVAGTVGFLVSVLFVTVLYITFIFSYTELTASIPDAGGPFAYAFRAMGPIGGFIAGFATLVDFVLAPPAIAMALGSYTNFLNPDIPVLTTAIVSYFVFIAINLFGIKDSANFSLLVTTLSVIEILVFMALIFPSFKLENFLANSSVNANGVFAGIPFAIWFFVAIEGVAMVAEEVKNPYKTIPKGYISAILTLVTLSIGIMVLSGGVGDWRLLSEIDHPLPETLAMALGNGNTWSKVFTSLGLFGLIASFHGNTIGYSRQIYALARSGFLPMFLSKVNRHYQTPHWALFVGGFVGFLAIFSGKTDQIIIMSVLGAIVMYVISMISLFILRKNEPNLLRPYQVPFYPIFPFVALTLSVFCMVAIIYYNLFLSLIFFVSLFICVTLFILFGMKFIKVKPKNV</sequence>
<feature type="transmembrane region" description="Helical" evidence="6">
    <location>
        <begin position="193"/>
        <end position="214"/>
    </location>
</feature>
<evidence type="ECO:0000256" key="1">
    <source>
        <dbReference type="ARBA" id="ARBA00004651"/>
    </source>
</evidence>
<feature type="transmembrane region" description="Helical" evidence="6">
    <location>
        <begin position="348"/>
        <end position="371"/>
    </location>
</feature>
<feature type="transmembrane region" description="Helical" evidence="6">
    <location>
        <begin position="282"/>
        <end position="303"/>
    </location>
</feature>
<feature type="transmembrane region" description="Helical" evidence="6">
    <location>
        <begin position="153"/>
        <end position="173"/>
    </location>
</feature>
<dbReference type="RefSeq" id="WP_238807100.1">
    <property type="nucleotide sequence ID" value="NZ_CAKLPY010000002.1"/>
</dbReference>
<keyword evidence="4 6" id="KW-1133">Transmembrane helix</keyword>
<reference evidence="7" key="1">
    <citation type="submission" date="2021-12" db="EMBL/GenBank/DDBJ databases">
        <authorList>
            <person name="Rodrigo-Torres L."/>
            <person name="Arahal R. D."/>
            <person name="Lucena T."/>
        </authorList>
    </citation>
    <scope>NUCLEOTIDE SEQUENCE</scope>
    <source>
        <strain evidence="7">CECT 8858</strain>
    </source>
</reference>
<comment type="subcellular location">
    <subcellularLocation>
        <location evidence="1">Cell membrane</location>
        <topology evidence="1">Multi-pass membrane protein</topology>
    </subcellularLocation>
</comment>
<name>A0ABM9ASP0_9BACT</name>
<feature type="transmembrane region" description="Helical" evidence="6">
    <location>
        <begin position="226"/>
        <end position="248"/>
    </location>
</feature>
<evidence type="ECO:0000256" key="5">
    <source>
        <dbReference type="ARBA" id="ARBA00023136"/>
    </source>
</evidence>
<dbReference type="EMBL" id="CAKLPY010000002">
    <property type="protein sequence ID" value="CAH0996545.1"/>
    <property type="molecule type" value="Genomic_DNA"/>
</dbReference>
<dbReference type="PANTHER" id="PTHR42770:SF7">
    <property type="entry name" value="MEMBRANE PROTEIN"/>
    <property type="match status" value="1"/>
</dbReference>
<proteinExistence type="predicted"/>
<evidence type="ECO:0000313" key="7">
    <source>
        <dbReference type="EMBL" id="CAH0996545.1"/>
    </source>
</evidence>
<dbReference type="Proteomes" id="UP000837932">
    <property type="component" value="Unassembled WGS sequence"/>
</dbReference>
<keyword evidence="5 6" id="KW-0472">Membrane</keyword>
<keyword evidence="8" id="KW-1185">Reference proteome</keyword>
<dbReference type="InterPro" id="IPR050367">
    <property type="entry name" value="APC_superfamily"/>
</dbReference>
<feature type="transmembrane region" description="Helical" evidence="6">
    <location>
        <begin position="126"/>
        <end position="146"/>
    </location>
</feature>